<organism evidence="1 2">
    <name type="scientific">Pseudomonas lundensis</name>
    <dbReference type="NCBI Taxonomy" id="86185"/>
    <lineage>
        <taxon>Bacteria</taxon>
        <taxon>Pseudomonadati</taxon>
        <taxon>Pseudomonadota</taxon>
        <taxon>Gammaproteobacteria</taxon>
        <taxon>Pseudomonadales</taxon>
        <taxon>Pseudomonadaceae</taxon>
        <taxon>Pseudomonas</taxon>
    </lineage>
</organism>
<evidence type="ECO:0000313" key="1">
    <source>
        <dbReference type="EMBL" id="SOB53694.1"/>
    </source>
</evidence>
<sequence length="38" mass="3366">MGGAAQACGTLDEAAGGVELDLGGALAVDGAGHGQAPG</sequence>
<protein>
    <submittedName>
        <fullName evidence="1">Uncharacterized protein</fullName>
    </submittedName>
</protein>
<reference evidence="1 2" key="1">
    <citation type="submission" date="2017-08" db="EMBL/GenBank/DDBJ databases">
        <authorList>
            <person name="Chaillou S."/>
        </authorList>
    </citation>
    <scope>NUCLEOTIDE SEQUENCE [LARGE SCALE GENOMIC DNA]</scope>
    <source>
        <strain evidence="1 2">MFPA15A1205</strain>
    </source>
</reference>
<accession>A0AAX2HBV4</accession>
<name>A0AAX2HBV4_9PSED</name>
<proteinExistence type="predicted"/>
<dbReference type="Proteomes" id="UP000219564">
    <property type="component" value="Unassembled WGS sequence"/>
</dbReference>
<gene>
    <name evidence="1" type="ORF">PLUA15_420002</name>
</gene>
<dbReference type="EMBL" id="OBKZ01000037">
    <property type="protein sequence ID" value="SOB53694.1"/>
    <property type="molecule type" value="Genomic_DNA"/>
</dbReference>
<dbReference type="AlphaFoldDB" id="A0AAX2HBV4"/>
<evidence type="ECO:0000313" key="2">
    <source>
        <dbReference type="Proteomes" id="UP000219564"/>
    </source>
</evidence>
<comment type="caution">
    <text evidence="1">The sequence shown here is derived from an EMBL/GenBank/DDBJ whole genome shotgun (WGS) entry which is preliminary data.</text>
</comment>